<dbReference type="PANTHER" id="PTHR18964:SF165">
    <property type="entry name" value="BETA-GLUCOSIDE KINASE"/>
    <property type="match status" value="1"/>
</dbReference>
<dbReference type="InterPro" id="IPR043129">
    <property type="entry name" value="ATPase_NBD"/>
</dbReference>
<evidence type="ECO:0008006" key="4">
    <source>
        <dbReference type="Google" id="ProtNLM"/>
    </source>
</evidence>
<gene>
    <name evidence="2" type="ORF">CIL03_13195</name>
</gene>
<dbReference type="InterPro" id="IPR000600">
    <property type="entry name" value="ROK"/>
</dbReference>
<dbReference type="RefSeq" id="WP_094886341.1">
    <property type="nucleotide sequence ID" value="NZ_NPMS01000006.1"/>
</dbReference>
<evidence type="ECO:0000313" key="2">
    <source>
        <dbReference type="EMBL" id="OZU88084.1"/>
    </source>
</evidence>
<name>A0A265N9D9_9BACI</name>
<dbReference type="CDD" id="cd24068">
    <property type="entry name" value="ASKHA_NBD_ROK_FnNanK-like"/>
    <property type="match status" value="1"/>
</dbReference>
<sequence length="292" mass="32384">MGHYLSIDIGGTYIKYALMDDQHRLVNHQKMTTPENIGYAIFKQIDAITEAAADNYKIDGIGISTAGIVDREKGEIIYAGPTIKDYKGTAFKAWLTEKYKLPVHVENDVNAALLGEIWKGAARNQDNVFCITLGTGIGGAFYNQLLIDGFHHQANSVGYLLYDPETRTNYEQRASTTALNKMIANELGESFSAKIVFERAKNGDETCFSIIKAWTMEVAKGLAQIILLTDPRCILIGGGVSVQGDYLLELIQNQLETFLPNSFLKTELKIAELFNDAALYGAVYPFFNRDIS</sequence>
<dbReference type="Pfam" id="PF00480">
    <property type="entry name" value="ROK"/>
    <property type="match status" value="1"/>
</dbReference>
<organism evidence="2 3">
    <name type="scientific">Virgibacillus indicus</name>
    <dbReference type="NCBI Taxonomy" id="2024554"/>
    <lineage>
        <taxon>Bacteria</taxon>
        <taxon>Bacillati</taxon>
        <taxon>Bacillota</taxon>
        <taxon>Bacilli</taxon>
        <taxon>Bacillales</taxon>
        <taxon>Bacillaceae</taxon>
        <taxon>Virgibacillus</taxon>
    </lineage>
</organism>
<dbReference type="OrthoDB" id="9795247at2"/>
<comment type="similarity">
    <text evidence="1">Belongs to the ROK (NagC/XylR) family.</text>
</comment>
<dbReference type="EMBL" id="NPMS01000006">
    <property type="protein sequence ID" value="OZU88084.1"/>
    <property type="molecule type" value="Genomic_DNA"/>
</dbReference>
<reference evidence="2 3" key="1">
    <citation type="submission" date="2017-08" db="EMBL/GenBank/DDBJ databases">
        <title>Virgibacillus indicus sp. nov. and Virgibacillus profoundi sp. nov, two moderately halophilic bacteria isolated from marine sediment by using the Microfluidic Streak Plate.</title>
        <authorList>
            <person name="Xu B."/>
            <person name="Hu B."/>
            <person name="Wang J."/>
            <person name="Zhu Y."/>
            <person name="Huang L."/>
            <person name="Du W."/>
            <person name="Huang Y."/>
        </authorList>
    </citation>
    <scope>NUCLEOTIDE SEQUENCE [LARGE SCALE GENOMIC DNA]</scope>
    <source>
        <strain evidence="2 3">IO3-P2-C2</strain>
    </source>
</reference>
<dbReference type="AlphaFoldDB" id="A0A265N9D9"/>
<dbReference type="SUPFAM" id="SSF53067">
    <property type="entry name" value="Actin-like ATPase domain"/>
    <property type="match status" value="1"/>
</dbReference>
<comment type="caution">
    <text evidence="2">The sequence shown here is derived from an EMBL/GenBank/DDBJ whole genome shotgun (WGS) entry which is preliminary data.</text>
</comment>
<dbReference type="PANTHER" id="PTHR18964">
    <property type="entry name" value="ROK (REPRESSOR, ORF, KINASE) FAMILY"/>
    <property type="match status" value="1"/>
</dbReference>
<evidence type="ECO:0000313" key="3">
    <source>
        <dbReference type="Proteomes" id="UP000216498"/>
    </source>
</evidence>
<proteinExistence type="inferred from homology"/>
<keyword evidence="3" id="KW-1185">Reference proteome</keyword>
<accession>A0A265N9D9</accession>
<protein>
    <recommendedName>
        <fullName evidence="4">ROK family protein</fullName>
    </recommendedName>
</protein>
<evidence type="ECO:0000256" key="1">
    <source>
        <dbReference type="ARBA" id="ARBA00006479"/>
    </source>
</evidence>
<dbReference type="Gene3D" id="3.30.420.40">
    <property type="match status" value="2"/>
</dbReference>
<dbReference type="Proteomes" id="UP000216498">
    <property type="component" value="Unassembled WGS sequence"/>
</dbReference>